<dbReference type="SUPFAM" id="SSF69572">
    <property type="entry name" value="Activating enzymes of the ubiquitin-like proteins"/>
    <property type="match status" value="1"/>
</dbReference>
<feature type="region of interest" description="Disordered" evidence="1">
    <location>
        <begin position="202"/>
        <end position="308"/>
    </location>
</feature>
<reference evidence="3 4" key="1">
    <citation type="submission" date="2016-10" db="EMBL/GenBank/DDBJ databases">
        <authorList>
            <person name="Cai Z."/>
        </authorList>
    </citation>
    <scope>NUCLEOTIDE SEQUENCE [LARGE SCALE GENOMIC DNA]</scope>
</reference>
<protein>
    <recommendedName>
        <fullName evidence="2">THIF-type NAD/FAD binding fold domain-containing protein</fullName>
    </recommendedName>
</protein>
<feature type="compositionally biased region" description="Low complexity" evidence="1">
    <location>
        <begin position="206"/>
        <end position="222"/>
    </location>
</feature>
<dbReference type="InterPro" id="IPR045886">
    <property type="entry name" value="ThiF/MoeB/HesA"/>
</dbReference>
<accession>A0A383W5L4</accession>
<dbReference type="PANTHER" id="PTHR43267:SF1">
    <property type="entry name" value="TRNA THREONYLCARBAMOYLADENOSINE DEHYDRATASE"/>
    <property type="match status" value="1"/>
</dbReference>
<dbReference type="Pfam" id="PF00899">
    <property type="entry name" value="ThiF"/>
    <property type="match status" value="1"/>
</dbReference>
<dbReference type="AlphaFoldDB" id="A0A383W5L4"/>
<evidence type="ECO:0000313" key="3">
    <source>
        <dbReference type="EMBL" id="SZX72429.1"/>
    </source>
</evidence>
<feature type="compositionally biased region" description="Low complexity" evidence="1">
    <location>
        <begin position="238"/>
        <end position="249"/>
    </location>
</feature>
<evidence type="ECO:0000313" key="4">
    <source>
        <dbReference type="Proteomes" id="UP000256970"/>
    </source>
</evidence>
<dbReference type="GO" id="GO:0008641">
    <property type="term" value="F:ubiquitin-like modifier activating enzyme activity"/>
    <property type="evidence" value="ECO:0007669"/>
    <property type="project" value="InterPro"/>
</dbReference>
<proteinExistence type="predicted"/>
<dbReference type="InterPro" id="IPR000594">
    <property type="entry name" value="ThiF_NAD_FAD-bd"/>
</dbReference>
<dbReference type="STRING" id="3088.A0A383W5L4"/>
<keyword evidence="4" id="KW-1185">Reference proteome</keyword>
<dbReference type="GO" id="GO:0061504">
    <property type="term" value="P:cyclic threonylcarbamoyladenosine biosynthetic process"/>
    <property type="evidence" value="ECO:0007669"/>
    <property type="project" value="TreeGrafter"/>
</dbReference>
<gene>
    <name evidence="3" type="ORF">BQ4739_LOCUS12610</name>
</gene>
<dbReference type="EMBL" id="FNXT01001137">
    <property type="protein sequence ID" value="SZX72429.1"/>
    <property type="molecule type" value="Genomic_DNA"/>
</dbReference>
<evidence type="ECO:0000259" key="2">
    <source>
        <dbReference type="Pfam" id="PF00899"/>
    </source>
</evidence>
<dbReference type="InterPro" id="IPR035985">
    <property type="entry name" value="Ubiquitin-activating_enz"/>
</dbReference>
<dbReference type="Proteomes" id="UP000256970">
    <property type="component" value="Unassembled WGS sequence"/>
</dbReference>
<dbReference type="GO" id="GO:0061503">
    <property type="term" value="F:tRNA threonylcarbamoyladenosine dehydratase"/>
    <property type="evidence" value="ECO:0007669"/>
    <property type="project" value="TreeGrafter"/>
</dbReference>
<sequence>MSLPAFCLQDGDSVDTTNRNRQLPALRSSVGQLKAAVVAARLRDINPDLRLTVKQQFLDPLAAAALVQEQTYDYVIDCIDSIAPKQALLLAGHAAGAHVISSMGAGGRLDPSKVRLADLSETYNDAFAAVVREGLRKAGVSSGITVVFSDELAKPASLALTQQQYKKSYFGTSSYIPGLFGLYIASHVIRRTVEEGYKVPPVVMPGSIGKQKSSSSSSSTGKGSKKSSRSKKLGNIMSVSGSSSSSSSVDANMPPVQLLQQQQSVPAALEPGTPRKAAPNRSGAGRADVLRSFDQAQGQGMGYDGGGI</sequence>
<dbReference type="Gene3D" id="3.40.50.720">
    <property type="entry name" value="NAD(P)-binding Rossmann-like Domain"/>
    <property type="match status" value="1"/>
</dbReference>
<feature type="domain" description="THIF-type NAD/FAD binding fold" evidence="2">
    <location>
        <begin position="8"/>
        <end position="193"/>
    </location>
</feature>
<name>A0A383W5L4_TETOB</name>
<dbReference type="PANTHER" id="PTHR43267">
    <property type="entry name" value="TRNA THREONYLCARBAMOYLADENOSINE DEHYDRATASE"/>
    <property type="match status" value="1"/>
</dbReference>
<evidence type="ECO:0000256" key="1">
    <source>
        <dbReference type="SAM" id="MobiDB-lite"/>
    </source>
</evidence>
<organism evidence="3 4">
    <name type="scientific">Tetradesmus obliquus</name>
    <name type="common">Green alga</name>
    <name type="synonym">Acutodesmus obliquus</name>
    <dbReference type="NCBI Taxonomy" id="3088"/>
    <lineage>
        <taxon>Eukaryota</taxon>
        <taxon>Viridiplantae</taxon>
        <taxon>Chlorophyta</taxon>
        <taxon>core chlorophytes</taxon>
        <taxon>Chlorophyceae</taxon>
        <taxon>CS clade</taxon>
        <taxon>Sphaeropleales</taxon>
        <taxon>Scenedesmaceae</taxon>
        <taxon>Tetradesmus</taxon>
    </lineage>
</organism>
<feature type="compositionally biased region" description="Gly residues" evidence="1">
    <location>
        <begin position="299"/>
        <end position="308"/>
    </location>
</feature>
<feature type="compositionally biased region" description="Basic residues" evidence="1">
    <location>
        <begin position="223"/>
        <end position="232"/>
    </location>
</feature>